<sequence length="201" mass="22348">MVASSGYSTTHDAEEDFSTISEVQRVLRGECAYPRPRSIRVTIIGMELNDFVAAHIRAEPDTLLKKLVGSHWILCLSRQKSERGFYAKVERAKSVTRKELFPEMVDTDSRSTEAPRTPARLVVPAFNLTCGVTSHGGIAPVPTGREVERMELRAGLRNAQFRNGLFLGFSAGVLTRGLVYIVALDAHTVCLLFLLTWLLTR</sequence>
<keyword evidence="1" id="KW-0812">Transmembrane</keyword>
<accession>A0ABD3GUD5</accession>
<dbReference type="EMBL" id="JBJQOH010000006">
    <property type="protein sequence ID" value="KAL3682171.1"/>
    <property type="molecule type" value="Genomic_DNA"/>
</dbReference>
<comment type="caution">
    <text evidence="2">The sequence shown here is derived from an EMBL/GenBank/DDBJ whole genome shotgun (WGS) entry which is preliminary data.</text>
</comment>
<keyword evidence="3" id="KW-1185">Reference proteome</keyword>
<proteinExistence type="predicted"/>
<keyword evidence="1" id="KW-1133">Transmembrane helix</keyword>
<name>A0ABD3GUD5_9MARC</name>
<dbReference type="Proteomes" id="UP001633002">
    <property type="component" value="Unassembled WGS sequence"/>
</dbReference>
<protein>
    <submittedName>
        <fullName evidence="2">Uncharacterized protein</fullName>
    </submittedName>
</protein>
<keyword evidence="1" id="KW-0472">Membrane</keyword>
<evidence type="ECO:0000313" key="3">
    <source>
        <dbReference type="Proteomes" id="UP001633002"/>
    </source>
</evidence>
<evidence type="ECO:0000256" key="1">
    <source>
        <dbReference type="SAM" id="Phobius"/>
    </source>
</evidence>
<evidence type="ECO:0000313" key="2">
    <source>
        <dbReference type="EMBL" id="KAL3682171.1"/>
    </source>
</evidence>
<feature type="transmembrane region" description="Helical" evidence="1">
    <location>
        <begin position="177"/>
        <end position="199"/>
    </location>
</feature>
<organism evidence="2 3">
    <name type="scientific">Riccia sorocarpa</name>
    <dbReference type="NCBI Taxonomy" id="122646"/>
    <lineage>
        <taxon>Eukaryota</taxon>
        <taxon>Viridiplantae</taxon>
        <taxon>Streptophyta</taxon>
        <taxon>Embryophyta</taxon>
        <taxon>Marchantiophyta</taxon>
        <taxon>Marchantiopsida</taxon>
        <taxon>Marchantiidae</taxon>
        <taxon>Marchantiales</taxon>
        <taxon>Ricciaceae</taxon>
        <taxon>Riccia</taxon>
    </lineage>
</organism>
<reference evidence="2 3" key="1">
    <citation type="submission" date="2024-09" db="EMBL/GenBank/DDBJ databases">
        <title>Chromosome-scale assembly of Riccia sorocarpa.</title>
        <authorList>
            <person name="Paukszto L."/>
        </authorList>
    </citation>
    <scope>NUCLEOTIDE SEQUENCE [LARGE SCALE GENOMIC DNA]</scope>
    <source>
        <strain evidence="2">LP-2024</strain>
        <tissue evidence="2">Aerial parts of the thallus</tissue>
    </source>
</reference>
<gene>
    <name evidence="2" type="ORF">R1sor_000193</name>
</gene>
<dbReference type="AlphaFoldDB" id="A0ABD3GUD5"/>